<sequence>MGNTVAREDFEWVYTDQPHADRRKEILAKHPEIKALMKPDRHLIGVVVLMVLAQLIAFYLVKDLDWKWVIFWAYVFGSCISHSMTLAIHEISHNSAFGNCKAMWNRWFGIFANLPLGLPYSISFKRYHMDHHRYLGGDGIDVDIPTDFEGWFFCTRFRKFIWIVLQPLFYAIRPLCINPKPISRLEIINLLAQLSFDVVIYYFWGIKSGHETYSYYGPLNLLTFNVGYHNEHHDFPNIPGKSLPLVKKIAAEYYDNLPQYNSWIKVLYDFVMDDTISPYSRMKRHLKGDVKQE</sequence>
<dbReference type="GO" id="GO:0016853">
    <property type="term" value="F:isomerase activity"/>
    <property type="evidence" value="ECO:0007669"/>
    <property type="project" value="UniProtKB-KW"/>
</dbReference>
<keyword evidence="13" id="KW-0413">Isomerase</keyword>
<comment type="catalytic activity">
    <reaction evidence="17">
        <text>all-trans-retinol = 11-cis-retinol</text>
        <dbReference type="Rhea" id="RHEA:19141"/>
        <dbReference type="ChEBI" id="CHEBI:16302"/>
        <dbReference type="ChEBI" id="CHEBI:17336"/>
    </reaction>
    <physiologicalReaction direction="left-to-right" evidence="17">
        <dbReference type="Rhea" id="RHEA:19142"/>
    </physiologicalReaction>
    <physiologicalReaction direction="right-to-left" evidence="17">
        <dbReference type="Rhea" id="RHEA:19143"/>
    </physiologicalReaction>
</comment>
<dbReference type="eggNOG" id="KOG2987">
    <property type="taxonomic scope" value="Eukaryota"/>
</dbReference>
<feature type="transmembrane region" description="Helical" evidence="27">
    <location>
        <begin position="107"/>
        <end position="124"/>
    </location>
</feature>
<evidence type="ECO:0000256" key="22">
    <source>
        <dbReference type="ARBA" id="ARBA00030541"/>
    </source>
</evidence>
<dbReference type="Proteomes" id="UP000050525">
    <property type="component" value="Unassembled WGS sequence"/>
</dbReference>
<comment type="catalytic activity">
    <reaction evidence="16">
        <text>all-trans-retinol = 13-cis-retinol</text>
        <dbReference type="Rhea" id="RHEA:55352"/>
        <dbReference type="ChEBI" id="CHEBI:17336"/>
        <dbReference type="ChEBI" id="CHEBI:45479"/>
    </reaction>
    <physiologicalReaction direction="left-to-right" evidence="16">
        <dbReference type="Rhea" id="RHEA:55353"/>
    </physiologicalReaction>
</comment>
<keyword evidence="30" id="KW-1185">Reference proteome</keyword>
<evidence type="ECO:0000256" key="19">
    <source>
        <dbReference type="ARBA" id="ARBA00023795"/>
    </source>
</evidence>
<dbReference type="Pfam" id="PF00487">
    <property type="entry name" value="FA_desaturase"/>
    <property type="match status" value="2"/>
</dbReference>
<comment type="similarity">
    <text evidence="2 26">Belongs to the fatty acid desaturase type 1 family. DEGS subfamily.</text>
</comment>
<evidence type="ECO:0000256" key="24">
    <source>
        <dbReference type="ARBA" id="ARBA00045712"/>
    </source>
</evidence>
<evidence type="ECO:0000256" key="25">
    <source>
        <dbReference type="ARBA" id="ARBA00048952"/>
    </source>
</evidence>
<keyword evidence="7" id="KW-0276">Fatty acid metabolism</keyword>
<evidence type="ECO:0000256" key="6">
    <source>
        <dbReference type="ARBA" id="ARBA00022824"/>
    </source>
</evidence>
<evidence type="ECO:0000256" key="23">
    <source>
        <dbReference type="ARBA" id="ARBA00032761"/>
    </source>
</evidence>
<dbReference type="AlphaFoldDB" id="A0A151P3A9"/>
<dbReference type="GO" id="GO:0005789">
    <property type="term" value="C:endoplasmic reticulum membrane"/>
    <property type="evidence" value="ECO:0007669"/>
    <property type="project" value="UniProtKB-SubCell"/>
</dbReference>
<evidence type="ECO:0000256" key="21">
    <source>
        <dbReference type="ARBA" id="ARBA00030408"/>
    </source>
</evidence>
<evidence type="ECO:0000256" key="9">
    <source>
        <dbReference type="ARBA" id="ARBA00023002"/>
    </source>
</evidence>
<dbReference type="PhylomeDB" id="A0A151P3A9"/>
<comment type="catalytic activity">
    <reaction evidence="18">
        <text>11-cis-retinol = 13-cis-retinol</text>
        <dbReference type="Rhea" id="RHEA:55356"/>
        <dbReference type="ChEBI" id="CHEBI:16302"/>
        <dbReference type="ChEBI" id="CHEBI:45479"/>
    </reaction>
    <physiologicalReaction direction="left-to-right" evidence="18">
        <dbReference type="Rhea" id="RHEA:55357"/>
    </physiologicalReaction>
</comment>
<evidence type="ECO:0000256" key="1">
    <source>
        <dbReference type="ARBA" id="ARBA00004477"/>
    </source>
</evidence>
<keyword evidence="10 26" id="KW-0443">Lipid metabolism</keyword>
<keyword evidence="4 26" id="KW-0444">Lipid biosynthesis</keyword>
<evidence type="ECO:0000256" key="3">
    <source>
        <dbReference type="ARBA" id="ARBA00012021"/>
    </source>
</evidence>
<evidence type="ECO:0000256" key="18">
    <source>
        <dbReference type="ARBA" id="ARBA00023728"/>
    </source>
</evidence>
<evidence type="ECO:0000256" key="26">
    <source>
        <dbReference type="PIRNR" id="PIRNR017228"/>
    </source>
</evidence>
<keyword evidence="8 27" id="KW-1133">Transmembrane helix</keyword>
<evidence type="ECO:0000313" key="30">
    <source>
        <dbReference type="Proteomes" id="UP000050525"/>
    </source>
</evidence>
<evidence type="ECO:0000256" key="27">
    <source>
        <dbReference type="SAM" id="Phobius"/>
    </source>
</evidence>
<protein>
    <recommendedName>
        <fullName evidence="20">Sphingolipid delta(4)-desaturase DES1</fullName>
        <ecNumber evidence="3">1.14.19.17</ecNumber>
    </recommendedName>
    <alternativeName>
        <fullName evidence="23">Degenerative spermatocyte homolog 1</fullName>
    </alternativeName>
    <alternativeName>
        <fullName evidence="21">Dihydroceramide desaturase-1</fullName>
    </alternativeName>
    <alternativeName>
        <fullName evidence="22">Retinol isomerase</fullName>
    </alternativeName>
</protein>
<comment type="function">
    <text evidence="24">Has sphingolipid-delta-4-desaturase activity. Converts D-erythro-sphinganine to D-erythro-sphingosine (E-sphing-4-enine). Catalyzes the equilibrium isomerization of retinols.</text>
</comment>
<dbReference type="PIRSF" id="PIRSF017228">
    <property type="entry name" value="Sphnglp_dlt4_des"/>
    <property type="match status" value="1"/>
</dbReference>
<comment type="subunit">
    <text evidence="19">Interacts with RLBP1; the interaction increases synthesis of chromophore-precursors by DEGS1.</text>
</comment>
<dbReference type="SMART" id="SM01269">
    <property type="entry name" value="Lipid_DES"/>
    <property type="match status" value="1"/>
</dbReference>
<dbReference type="InterPro" id="IPR013866">
    <property type="entry name" value="Sphingolipid_d4-desaturase_N"/>
</dbReference>
<feature type="domain" description="Sphingolipid delta4-desaturase N-terminal" evidence="28">
    <location>
        <begin position="5"/>
        <end position="43"/>
    </location>
</feature>
<evidence type="ECO:0000256" key="2">
    <source>
        <dbReference type="ARBA" id="ARBA00006146"/>
    </source>
</evidence>
<keyword evidence="6 26" id="KW-0256">Endoplasmic reticulum</keyword>
<evidence type="ECO:0000256" key="4">
    <source>
        <dbReference type="ARBA" id="ARBA00022516"/>
    </source>
</evidence>
<comment type="catalytic activity">
    <reaction evidence="14">
        <text>all-trans-retinol = 9-cis-retinol</text>
        <dbReference type="Rhea" id="RHEA:55348"/>
        <dbReference type="ChEBI" id="CHEBI:17336"/>
        <dbReference type="ChEBI" id="CHEBI:78272"/>
    </reaction>
    <physiologicalReaction direction="left-to-right" evidence="14">
        <dbReference type="Rhea" id="RHEA:55349"/>
    </physiologicalReaction>
</comment>
<feature type="transmembrane region" description="Helical" evidence="27">
    <location>
        <begin position="187"/>
        <end position="204"/>
    </location>
</feature>
<dbReference type="InterPro" id="IPR011388">
    <property type="entry name" value="DES1/DES2"/>
</dbReference>
<evidence type="ECO:0000256" key="17">
    <source>
        <dbReference type="ARBA" id="ARBA00023720"/>
    </source>
</evidence>
<evidence type="ECO:0000256" key="7">
    <source>
        <dbReference type="ARBA" id="ARBA00022832"/>
    </source>
</evidence>
<evidence type="ECO:0000313" key="29">
    <source>
        <dbReference type="EMBL" id="KYO43536.1"/>
    </source>
</evidence>
<keyword evidence="5 27" id="KW-0812">Transmembrane</keyword>
<evidence type="ECO:0000256" key="15">
    <source>
        <dbReference type="ARBA" id="ARBA00023689"/>
    </source>
</evidence>
<evidence type="ECO:0000256" key="16">
    <source>
        <dbReference type="ARBA" id="ARBA00023714"/>
    </source>
</evidence>
<accession>A0A151P3A9</accession>
<dbReference type="Pfam" id="PF08557">
    <property type="entry name" value="Lipid_DES"/>
    <property type="match status" value="1"/>
</dbReference>
<dbReference type="STRING" id="8496.A0A151P3A9"/>
<feature type="transmembrane region" description="Helical" evidence="27">
    <location>
        <begin position="68"/>
        <end position="87"/>
    </location>
</feature>
<keyword evidence="11 26" id="KW-0472">Membrane</keyword>
<comment type="subcellular location">
    <subcellularLocation>
        <location evidence="1">Endoplasmic reticulum membrane</location>
        <topology evidence="1">Multi-pass membrane protein</topology>
    </subcellularLocation>
</comment>
<comment type="catalytic activity">
    <reaction evidence="15">
        <text>11-cis-retinol = 9-cis-retinol</text>
        <dbReference type="Rhea" id="RHEA:55360"/>
        <dbReference type="ChEBI" id="CHEBI:16302"/>
        <dbReference type="ChEBI" id="CHEBI:78272"/>
    </reaction>
    <physiologicalReaction direction="left-to-right" evidence="15">
        <dbReference type="Rhea" id="RHEA:55361"/>
    </physiologicalReaction>
</comment>
<proteinExistence type="inferred from homology"/>
<dbReference type="GO" id="GO:0006633">
    <property type="term" value="P:fatty acid biosynthetic process"/>
    <property type="evidence" value="ECO:0007669"/>
    <property type="project" value="UniProtKB-KW"/>
</dbReference>
<dbReference type="InterPro" id="IPR005804">
    <property type="entry name" value="FA_desaturase_dom"/>
</dbReference>
<evidence type="ECO:0000256" key="20">
    <source>
        <dbReference type="ARBA" id="ARBA00023815"/>
    </source>
</evidence>
<organism evidence="29 30">
    <name type="scientific">Alligator mississippiensis</name>
    <name type="common">American alligator</name>
    <dbReference type="NCBI Taxonomy" id="8496"/>
    <lineage>
        <taxon>Eukaryota</taxon>
        <taxon>Metazoa</taxon>
        <taxon>Chordata</taxon>
        <taxon>Craniata</taxon>
        <taxon>Vertebrata</taxon>
        <taxon>Euteleostomi</taxon>
        <taxon>Archelosauria</taxon>
        <taxon>Archosauria</taxon>
        <taxon>Crocodylia</taxon>
        <taxon>Alligatoridae</taxon>
        <taxon>Alligatorinae</taxon>
        <taxon>Alligator</taxon>
    </lineage>
</organism>
<evidence type="ECO:0000259" key="28">
    <source>
        <dbReference type="SMART" id="SM01269"/>
    </source>
</evidence>
<evidence type="ECO:0000256" key="12">
    <source>
        <dbReference type="ARBA" id="ARBA00023160"/>
    </source>
</evidence>
<keyword evidence="9 26" id="KW-0560">Oxidoreductase</keyword>
<reference evidence="29 30" key="1">
    <citation type="journal article" date="2012" name="Genome Biol.">
        <title>Sequencing three crocodilian genomes to illuminate the evolution of archosaurs and amniotes.</title>
        <authorList>
            <person name="St John J.A."/>
            <person name="Braun E.L."/>
            <person name="Isberg S.R."/>
            <person name="Miles L.G."/>
            <person name="Chong A.Y."/>
            <person name="Gongora J."/>
            <person name="Dalzell P."/>
            <person name="Moran C."/>
            <person name="Bed'hom B."/>
            <person name="Abzhanov A."/>
            <person name="Burgess S.C."/>
            <person name="Cooksey A.M."/>
            <person name="Castoe T.A."/>
            <person name="Crawford N.G."/>
            <person name="Densmore L.D."/>
            <person name="Drew J.C."/>
            <person name="Edwards S.V."/>
            <person name="Faircloth B.C."/>
            <person name="Fujita M.K."/>
            <person name="Greenwold M.J."/>
            <person name="Hoffmann F.G."/>
            <person name="Howard J.M."/>
            <person name="Iguchi T."/>
            <person name="Janes D.E."/>
            <person name="Khan S.Y."/>
            <person name="Kohno S."/>
            <person name="de Koning A.J."/>
            <person name="Lance S.L."/>
            <person name="McCarthy F.M."/>
            <person name="McCormack J.E."/>
            <person name="Merchant M.E."/>
            <person name="Peterson D.G."/>
            <person name="Pollock D.D."/>
            <person name="Pourmand N."/>
            <person name="Raney B.J."/>
            <person name="Roessler K.A."/>
            <person name="Sanford J.R."/>
            <person name="Sawyer R.H."/>
            <person name="Schmidt C.J."/>
            <person name="Triplett E.W."/>
            <person name="Tuberville T.D."/>
            <person name="Venegas-Anaya M."/>
            <person name="Howard J.T."/>
            <person name="Jarvis E.D."/>
            <person name="Guillette L.J.Jr."/>
            <person name="Glenn T.C."/>
            <person name="Green R.E."/>
            <person name="Ray D.A."/>
        </authorList>
    </citation>
    <scope>NUCLEOTIDE SEQUENCE [LARGE SCALE GENOMIC DNA]</scope>
    <source>
        <strain evidence="29">KSC_2009_1</strain>
    </source>
</reference>
<evidence type="ECO:0000256" key="14">
    <source>
        <dbReference type="ARBA" id="ARBA00023675"/>
    </source>
</evidence>
<evidence type="ECO:0000256" key="10">
    <source>
        <dbReference type="ARBA" id="ARBA00023098"/>
    </source>
</evidence>
<evidence type="ECO:0000256" key="13">
    <source>
        <dbReference type="ARBA" id="ARBA00023235"/>
    </source>
</evidence>
<dbReference type="PANTHER" id="PTHR12879:SF2">
    <property type="entry name" value="SPHINGOLIPID DELTA(4)-DESATURASE DES1"/>
    <property type="match status" value="1"/>
</dbReference>
<keyword evidence="12" id="KW-0275">Fatty acid biosynthesis</keyword>
<dbReference type="GO" id="GO:0046513">
    <property type="term" value="P:ceramide biosynthetic process"/>
    <property type="evidence" value="ECO:0007669"/>
    <property type="project" value="TreeGrafter"/>
</dbReference>
<evidence type="ECO:0000256" key="5">
    <source>
        <dbReference type="ARBA" id="ARBA00022692"/>
    </source>
</evidence>
<dbReference type="PANTHER" id="PTHR12879">
    <property type="entry name" value="SPHINGOLIPID DELTA 4 DESATURASE/C-4 HYDROXYLASE PROTEIN DES2"/>
    <property type="match status" value="1"/>
</dbReference>
<comment type="catalytic activity">
    <reaction evidence="25">
        <text>an N-acylsphinganine + 2 Fe(II)-[cytochrome b5] + O2 + 2 H(+) = an N-acylsphing-4-enine + 2 Fe(III)-[cytochrome b5] + 2 H2O</text>
        <dbReference type="Rhea" id="RHEA:46544"/>
        <dbReference type="Rhea" id="RHEA-COMP:10438"/>
        <dbReference type="Rhea" id="RHEA-COMP:10439"/>
        <dbReference type="ChEBI" id="CHEBI:15377"/>
        <dbReference type="ChEBI" id="CHEBI:15378"/>
        <dbReference type="ChEBI" id="CHEBI:15379"/>
        <dbReference type="ChEBI" id="CHEBI:29033"/>
        <dbReference type="ChEBI" id="CHEBI:29034"/>
        <dbReference type="ChEBI" id="CHEBI:31488"/>
        <dbReference type="ChEBI" id="CHEBI:52639"/>
        <dbReference type="EC" id="1.14.19.17"/>
    </reaction>
    <physiologicalReaction direction="left-to-right" evidence="25">
        <dbReference type="Rhea" id="RHEA:46545"/>
    </physiologicalReaction>
</comment>
<dbReference type="GO" id="GO:0042284">
    <property type="term" value="F:sphingolipid delta-4 desaturase activity"/>
    <property type="evidence" value="ECO:0007669"/>
    <property type="project" value="UniProtKB-UniRule"/>
</dbReference>
<feature type="transmembrane region" description="Helical" evidence="27">
    <location>
        <begin position="42"/>
        <end position="61"/>
    </location>
</feature>
<gene>
    <name evidence="29" type="primary">DEGS1</name>
    <name evidence="29" type="ORF">Y1Q_0013569</name>
</gene>
<evidence type="ECO:0000256" key="8">
    <source>
        <dbReference type="ARBA" id="ARBA00022989"/>
    </source>
</evidence>
<dbReference type="EC" id="1.14.19.17" evidence="3"/>
<comment type="caution">
    <text evidence="29">The sequence shown here is derived from an EMBL/GenBank/DDBJ whole genome shotgun (WGS) entry which is preliminary data.</text>
</comment>
<dbReference type="CDD" id="cd03508">
    <property type="entry name" value="Delta4-sphingolipid-FADS-like"/>
    <property type="match status" value="1"/>
</dbReference>
<evidence type="ECO:0000256" key="11">
    <source>
        <dbReference type="ARBA" id="ARBA00023136"/>
    </source>
</evidence>
<name>A0A151P3A9_ALLMI</name>
<dbReference type="EMBL" id="AKHW03001146">
    <property type="protein sequence ID" value="KYO43536.1"/>
    <property type="molecule type" value="Genomic_DNA"/>
</dbReference>